<dbReference type="CDD" id="cd07061">
    <property type="entry name" value="HP_HAP_like"/>
    <property type="match status" value="1"/>
</dbReference>
<evidence type="ECO:0000256" key="3">
    <source>
        <dbReference type="ARBA" id="ARBA00012646"/>
    </source>
</evidence>
<keyword evidence="4" id="KW-0732">Signal</keyword>
<proteinExistence type="inferred from homology"/>
<keyword evidence="5" id="KW-0378">Hydrolase</keyword>
<keyword evidence="6" id="KW-1015">Disulfide bond</keyword>
<comment type="caution">
    <text evidence="8">The sequence shown here is derived from an EMBL/GenBank/DDBJ whole genome shotgun (WGS) entry which is preliminary data.</text>
</comment>
<dbReference type="Proteomes" id="UP001558652">
    <property type="component" value="Unassembled WGS sequence"/>
</dbReference>
<protein>
    <recommendedName>
        <fullName evidence="3">acid phosphatase</fullName>
        <ecNumber evidence="3">3.1.3.2</ecNumber>
    </recommendedName>
</protein>
<evidence type="ECO:0000313" key="8">
    <source>
        <dbReference type="EMBL" id="KAL1131447.1"/>
    </source>
</evidence>
<dbReference type="InterPro" id="IPR000560">
    <property type="entry name" value="His_Pase_clade-2"/>
</dbReference>
<name>A0ABD0YJP2_9HEMI</name>
<comment type="similarity">
    <text evidence="2">Belongs to the histidine acid phosphatase family.</text>
</comment>
<dbReference type="Pfam" id="PF00328">
    <property type="entry name" value="His_Phos_2"/>
    <property type="match status" value="1"/>
</dbReference>
<dbReference type="InterPro" id="IPR029033">
    <property type="entry name" value="His_PPase_superfam"/>
</dbReference>
<accession>A0ABD0YJP2</accession>
<dbReference type="InterPro" id="IPR050645">
    <property type="entry name" value="Histidine_acid_phosphatase"/>
</dbReference>
<dbReference type="PANTHER" id="PTHR11567">
    <property type="entry name" value="ACID PHOSPHATASE-RELATED"/>
    <property type="match status" value="1"/>
</dbReference>
<dbReference type="EMBL" id="JBFDAA010000006">
    <property type="protein sequence ID" value="KAL1131447.1"/>
    <property type="molecule type" value="Genomic_DNA"/>
</dbReference>
<keyword evidence="9" id="KW-1185">Reference proteome</keyword>
<evidence type="ECO:0000256" key="5">
    <source>
        <dbReference type="ARBA" id="ARBA00022801"/>
    </source>
</evidence>
<gene>
    <name evidence="8" type="ORF">AAG570_011064</name>
</gene>
<comment type="catalytic activity">
    <reaction evidence="1">
        <text>a phosphate monoester + H2O = an alcohol + phosphate</text>
        <dbReference type="Rhea" id="RHEA:15017"/>
        <dbReference type="ChEBI" id="CHEBI:15377"/>
        <dbReference type="ChEBI" id="CHEBI:30879"/>
        <dbReference type="ChEBI" id="CHEBI:43474"/>
        <dbReference type="ChEBI" id="CHEBI:67140"/>
        <dbReference type="EC" id="3.1.3.2"/>
    </reaction>
</comment>
<keyword evidence="7" id="KW-0325">Glycoprotein</keyword>
<sequence>MLQITRHGSRSPLMTYPNDPYPYYDLNYWPAGVGQLTKYGHQQLYVSGQNYRRRYNGFLPLEYNVNNTLARTNLYDRDFMSAACFLAGLFPPQGYQLWNPKIPWQPIPIWEEPFDVSDYLQLVRVCPSYAVEMVKATKELNDQLLDANRDLLDYLSVNSGINITTIGEIHSIWDALTMQFENGYKLPSWAKSVYPDKMAPLYAEMFYSAVGGTPKMIRLTGGPVIRNVSNMLNSKAAGSMKPAGRLVYLEAAHDFTLQALLAALGITNKMLINTSASMAFELHKPRLAEYHVQVCQSIFIK</sequence>
<reference evidence="8 9" key="1">
    <citation type="submission" date="2024-07" db="EMBL/GenBank/DDBJ databases">
        <title>Chromosome-level genome assembly of the water stick insect Ranatra chinensis (Heteroptera: Nepidae).</title>
        <authorList>
            <person name="Liu X."/>
        </authorList>
    </citation>
    <scope>NUCLEOTIDE SEQUENCE [LARGE SCALE GENOMIC DNA]</scope>
    <source>
        <strain evidence="8">Cailab_2021Rc</strain>
        <tissue evidence="8">Muscle</tissue>
    </source>
</reference>
<evidence type="ECO:0000256" key="2">
    <source>
        <dbReference type="ARBA" id="ARBA00005375"/>
    </source>
</evidence>
<evidence type="ECO:0000256" key="4">
    <source>
        <dbReference type="ARBA" id="ARBA00022729"/>
    </source>
</evidence>
<evidence type="ECO:0000256" key="1">
    <source>
        <dbReference type="ARBA" id="ARBA00000032"/>
    </source>
</evidence>
<dbReference type="Gene3D" id="3.40.50.1240">
    <property type="entry name" value="Phosphoglycerate mutase-like"/>
    <property type="match status" value="1"/>
</dbReference>
<dbReference type="AlphaFoldDB" id="A0ABD0YJP2"/>
<evidence type="ECO:0000256" key="7">
    <source>
        <dbReference type="ARBA" id="ARBA00023180"/>
    </source>
</evidence>
<evidence type="ECO:0000256" key="6">
    <source>
        <dbReference type="ARBA" id="ARBA00023157"/>
    </source>
</evidence>
<dbReference type="SUPFAM" id="SSF53254">
    <property type="entry name" value="Phosphoglycerate mutase-like"/>
    <property type="match status" value="1"/>
</dbReference>
<evidence type="ECO:0000313" key="9">
    <source>
        <dbReference type="Proteomes" id="UP001558652"/>
    </source>
</evidence>
<dbReference type="PANTHER" id="PTHR11567:SF211">
    <property type="entry name" value="PROSTATIC ACID PHOSPHATASE"/>
    <property type="match status" value="1"/>
</dbReference>
<dbReference type="GO" id="GO:0003993">
    <property type="term" value="F:acid phosphatase activity"/>
    <property type="evidence" value="ECO:0007669"/>
    <property type="project" value="UniProtKB-EC"/>
</dbReference>
<dbReference type="EC" id="3.1.3.2" evidence="3"/>
<organism evidence="8 9">
    <name type="scientific">Ranatra chinensis</name>
    <dbReference type="NCBI Taxonomy" id="642074"/>
    <lineage>
        <taxon>Eukaryota</taxon>
        <taxon>Metazoa</taxon>
        <taxon>Ecdysozoa</taxon>
        <taxon>Arthropoda</taxon>
        <taxon>Hexapoda</taxon>
        <taxon>Insecta</taxon>
        <taxon>Pterygota</taxon>
        <taxon>Neoptera</taxon>
        <taxon>Paraneoptera</taxon>
        <taxon>Hemiptera</taxon>
        <taxon>Heteroptera</taxon>
        <taxon>Panheteroptera</taxon>
        <taxon>Nepomorpha</taxon>
        <taxon>Nepidae</taxon>
        <taxon>Ranatrinae</taxon>
        <taxon>Ranatra</taxon>
    </lineage>
</organism>